<dbReference type="PROSITE" id="PS51063">
    <property type="entry name" value="HTH_CRP_2"/>
    <property type="match status" value="1"/>
</dbReference>
<dbReference type="Proteomes" id="UP000179270">
    <property type="component" value="Unassembled WGS sequence"/>
</dbReference>
<sequence length="213" mass="24733">MEEKIKNKVHAFFSNFELHKHKKGQAIIHPNQNPQGAYYIKNGYVKTYAISPQGVETTIHLFANNSYFPMMWIISDIPNRFHYEALTPIELYVAPKEKILNFLQKNPDVLFDLTHRLLNGLDKLTLRIEQLTTSKASARLASILIFLTKHFGEKKENKIIIQEMFTHKDIASLAGLSRETTSREWKKLVNKKLVSSKNRTIIINDIEKLKNEL</sequence>
<dbReference type="PANTHER" id="PTHR24567:SF26">
    <property type="entry name" value="REGULATORY PROTEIN YEIL"/>
    <property type="match status" value="1"/>
</dbReference>
<evidence type="ECO:0000256" key="2">
    <source>
        <dbReference type="ARBA" id="ARBA00023125"/>
    </source>
</evidence>
<dbReference type="SUPFAM" id="SSF46785">
    <property type="entry name" value="Winged helix' DNA-binding domain"/>
    <property type="match status" value="1"/>
</dbReference>
<dbReference type="InterPro" id="IPR014710">
    <property type="entry name" value="RmlC-like_jellyroll"/>
</dbReference>
<name>A0A1F7IBI4_9BACT</name>
<dbReference type="InterPro" id="IPR000595">
    <property type="entry name" value="cNMP-bd_dom"/>
</dbReference>
<gene>
    <name evidence="6" type="ORF">A3A74_03855</name>
</gene>
<dbReference type="InterPro" id="IPR036390">
    <property type="entry name" value="WH_DNA-bd_sf"/>
</dbReference>
<dbReference type="GO" id="GO:0005829">
    <property type="term" value="C:cytosol"/>
    <property type="evidence" value="ECO:0007669"/>
    <property type="project" value="TreeGrafter"/>
</dbReference>
<dbReference type="STRING" id="1802055.A3A74_03855"/>
<dbReference type="Pfam" id="PF00027">
    <property type="entry name" value="cNMP_binding"/>
    <property type="match status" value="1"/>
</dbReference>
<evidence type="ECO:0000259" key="4">
    <source>
        <dbReference type="PROSITE" id="PS50042"/>
    </source>
</evidence>
<evidence type="ECO:0008006" key="8">
    <source>
        <dbReference type="Google" id="ProtNLM"/>
    </source>
</evidence>
<feature type="domain" description="HTH crp-type" evidence="5">
    <location>
        <begin position="134"/>
        <end position="207"/>
    </location>
</feature>
<dbReference type="CDD" id="cd00092">
    <property type="entry name" value="HTH_CRP"/>
    <property type="match status" value="1"/>
</dbReference>
<dbReference type="EMBL" id="MGAF01000026">
    <property type="protein sequence ID" value="OGK40724.1"/>
    <property type="molecule type" value="Genomic_DNA"/>
</dbReference>
<dbReference type="InterPro" id="IPR018490">
    <property type="entry name" value="cNMP-bd_dom_sf"/>
</dbReference>
<dbReference type="InterPro" id="IPR012318">
    <property type="entry name" value="HTH_CRP"/>
</dbReference>
<proteinExistence type="predicted"/>
<dbReference type="GO" id="GO:0003700">
    <property type="term" value="F:DNA-binding transcription factor activity"/>
    <property type="evidence" value="ECO:0007669"/>
    <property type="project" value="TreeGrafter"/>
</dbReference>
<keyword evidence="2" id="KW-0238">DNA-binding</keyword>
<dbReference type="PROSITE" id="PS50042">
    <property type="entry name" value="CNMP_BINDING_3"/>
    <property type="match status" value="1"/>
</dbReference>
<dbReference type="Gene3D" id="2.60.120.10">
    <property type="entry name" value="Jelly Rolls"/>
    <property type="match status" value="1"/>
</dbReference>
<dbReference type="InterPro" id="IPR050397">
    <property type="entry name" value="Env_Response_Regulators"/>
</dbReference>
<keyword evidence="1" id="KW-0805">Transcription regulation</keyword>
<reference evidence="6 7" key="1">
    <citation type="journal article" date="2016" name="Nat. Commun.">
        <title>Thousands of microbial genomes shed light on interconnected biogeochemical processes in an aquifer system.</title>
        <authorList>
            <person name="Anantharaman K."/>
            <person name="Brown C.T."/>
            <person name="Hug L.A."/>
            <person name="Sharon I."/>
            <person name="Castelle C.J."/>
            <person name="Probst A.J."/>
            <person name="Thomas B.C."/>
            <person name="Singh A."/>
            <person name="Wilkins M.J."/>
            <person name="Karaoz U."/>
            <person name="Brodie E.L."/>
            <person name="Williams K.H."/>
            <person name="Hubbard S.S."/>
            <person name="Banfield J.F."/>
        </authorList>
    </citation>
    <scope>NUCLEOTIDE SEQUENCE [LARGE SCALE GENOMIC DNA]</scope>
</reference>
<evidence type="ECO:0000259" key="5">
    <source>
        <dbReference type="PROSITE" id="PS51063"/>
    </source>
</evidence>
<feature type="domain" description="Cyclic nucleotide-binding" evidence="4">
    <location>
        <begin position="1"/>
        <end position="120"/>
    </location>
</feature>
<protein>
    <recommendedName>
        <fullName evidence="8">HTH crp-type domain-containing protein</fullName>
    </recommendedName>
</protein>
<evidence type="ECO:0000256" key="1">
    <source>
        <dbReference type="ARBA" id="ARBA00023015"/>
    </source>
</evidence>
<accession>A0A1F7IBI4</accession>
<evidence type="ECO:0000256" key="3">
    <source>
        <dbReference type="ARBA" id="ARBA00023163"/>
    </source>
</evidence>
<evidence type="ECO:0000313" key="7">
    <source>
        <dbReference type="Proteomes" id="UP000179270"/>
    </source>
</evidence>
<dbReference type="PANTHER" id="PTHR24567">
    <property type="entry name" value="CRP FAMILY TRANSCRIPTIONAL REGULATORY PROTEIN"/>
    <property type="match status" value="1"/>
</dbReference>
<dbReference type="AlphaFoldDB" id="A0A1F7IBI4"/>
<evidence type="ECO:0000313" key="6">
    <source>
        <dbReference type="EMBL" id="OGK40724.1"/>
    </source>
</evidence>
<organism evidence="6 7">
    <name type="scientific">Candidatus Roizmanbacteria bacterium RIFCSPLOWO2_01_FULL_35_13</name>
    <dbReference type="NCBI Taxonomy" id="1802055"/>
    <lineage>
        <taxon>Bacteria</taxon>
        <taxon>Candidatus Roizmaniibacteriota</taxon>
    </lineage>
</organism>
<comment type="caution">
    <text evidence="6">The sequence shown here is derived from an EMBL/GenBank/DDBJ whole genome shotgun (WGS) entry which is preliminary data.</text>
</comment>
<dbReference type="Pfam" id="PF13545">
    <property type="entry name" value="HTH_Crp_2"/>
    <property type="match status" value="1"/>
</dbReference>
<dbReference type="GO" id="GO:0003677">
    <property type="term" value="F:DNA binding"/>
    <property type="evidence" value="ECO:0007669"/>
    <property type="project" value="UniProtKB-KW"/>
</dbReference>
<dbReference type="SUPFAM" id="SSF51206">
    <property type="entry name" value="cAMP-binding domain-like"/>
    <property type="match status" value="1"/>
</dbReference>
<dbReference type="SMART" id="SM00419">
    <property type="entry name" value="HTH_CRP"/>
    <property type="match status" value="1"/>
</dbReference>
<dbReference type="CDD" id="cd00038">
    <property type="entry name" value="CAP_ED"/>
    <property type="match status" value="1"/>
</dbReference>
<keyword evidence="3" id="KW-0804">Transcription</keyword>